<keyword evidence="8" id="KW-1185">Reference proteome</keyword>
<protein>
    <recommendedName>
        <fullName evidence="6">Ribosomal RNA large subunit methyltransferase H</fullName>
        <ecNumber evidence="6">2.1.1.177</ecNumber>
    </recommendedName>
    <alternativeName>
        <fullName evidence="6">23S rRNA (pseudouridine1915-N3)-methyltransferase</fullName>
    </alternativeName>
    <alternativeName>
        <fullName evidence="6">23S rRNA m3Psi1915 methyltransferase</fullName>
    </alternativeName>
    <alternativeName>
        <fullName evidence="6">rRNA (pseudouridine-N3-)-methyltransferase RlmH</fullName>
    </alternativeName>
</protein>
<sequence length="159" mass="17945">MKITVLAVGKIKERFYTDAVSEYAKRLSRYCRLEIVEVADEKTPDGAGEAMERKIKEKEGERLLSHIKDNMYVIALAIEGKARSSEELSGRLNTLGLQGISDIAFVIGGSLGLSEAVLKRADEALSFSRMTFPHQLMRVILLEQIYRSFKIQHGEPYHK</sequence>
<dbReference type="GO" id="GO:0005737">
    <property type="term" value="C:cytoplasm"/>
    <property type="evidence" value="ECO:0007669"/>
    <property type="project" value="UniProtKB-SubCell"/>
</dbReference>
<dbReference type="AlphaFoldDB" id="A0AAP4BBG8"/>
<comment type="subunit">
    <text evidence="6">Homodimer.</text>
</comment>
<dbReference type="CDD" id="cd18081">
    <property type="entry name" value="RlmH-like"/>
    <property type="match status" value="1"/>
</dbReference>
<dbReference type="InterPro" id="IPR003742">
    <property type="entry name" value="RlmH-like"/>
</dbReference>
<evidence type="ECO:0000256" key="2">
    <source>
        <dbReference type="ARBA" id="ARBA00022603"/>
    </source>
</evidence>
<dbReference type="Gene3D" id="3.40.1280.10">
    <property type="match status" value="1"/>
</dbReference>
<dbReference type="NCBIfam" id="TIGR00246">
    <property type="entry name" value="tRNA_RlmH_YbeA"/>
    <property type="match status" value="1"/>
</dbReference>
<dbReference type="PANTHER" id="PTHR33603:SF1">
    <property type="entry name" value="RIBOSOMAL RNA LARGE SUBUNIT METHYLTRANSFERASE H"/>
    <property type="match status" value="1"/>
</dbReference>
<dbReference type="GO" id="GO:0070038">
    <property type="term" value="F:rRNA (pseudouridine-N3-)-methyltransferase activity"/>
    <property type="evidence" value="ECO:0007669"/>
    <property type="project" value="UniProtKB-UniRule"/>
</dbReference>
<evidence type="ECO:0000256" key="3">
    <source>
        <dbReference type="ARBA" id="ARBA00022679"/>
    </source>
</evidence>
<dbReference type="InterPro" id="IPR029028">
    <property type="entry name" value="Alpha/beta_knot_MTases"/>
</dbReference>
<comment type="caution">
    <text evidence="7">The sequence shown here is derived from an EMBL/GenBank/DDBJ whole genome shotgun (WGS) entry which is preliminary data.</text>
</comment>
<evidence type="ECO:0000256" key="4">
    <source>
        <dbReference type="ARBA" id="ARBA00022691"/>
    </source>
</evidence>
<feature type="binding site" evidence="6">
    <location>
        <position position="76"/>
    </location>
    <ligand>
        <name>S-adenosyl-L-methionine</name>
        <dbReference type="ChEBI" id="CHEBI:59789"/>
    </ligand>
</feature>
<dbReference type="RefSeq" id="WP_283231234.1">
    <property type="nucleotide sequence ID" value="NZ_JASGBQ010000018.1"/>
</dbReference>
<keyword evidence="1 6" id="KW-0698">rRNA processing</keyword>
<name>A0AAP4BBG8_9FIRM</name>
<dbReference type="Proteomes" id="UP001300383">
    <property type="component" value="Unassembled WGS sequence"/>
</dbReference>
<feature type="binding site" evidence="6">
    <location>
        <position position="108"/>
    </location>
    <ligand>
        <name>S-adenosyl-L-methionine</name>
        <dbReference type="ChEBI" id="CHEBI:59789"/>
    </ligand>
</feature>
<dbReference type="PANTHER" id="PTHR33603">
    <property type="entry name" value="METHYLTRANSFERASE"/>
    <property type="match status" value="1"/>
</dbReference>
<comment type="function">
    <text evidence="6">Specifically methylates the pseudouridine at position 1915 (m3Psi1915) in 23S rRNA.</text>
</comment>
<comment type="similarity">
    <text evidence="5 6">Belongs to the RNA methyltransferase RlmH family.</text>
</comment>
<accession>A0AAP4BBG8</accession>
<evidence type="ECO:0000313" key="8">
    <source>
        <dbReference type="Proteomes" id="UP001300383"/>
    </source>
</evidence>
<gene>
    <name evidence="6 7" type="primary">rlmH</name>
    <name evidence="7" type="ORF">QJ036_09970</name>
</gene>
<evidence type="ECO:0000313" key="7">
    <source>
        <dbReference type="EMBL" id="MDI9242792.1"/>
    </source>
</evidence>
<evidence type="ECO:0000256" key="5">
    <source>
        <dbReference type="ARBA" id="ARBA00038303"/>
    </source>
</evidence>
<evidence type="ECO:0000256" key="1">
    <source>
        <dbReference type="ARBA" id="ARBA00022552"/>
    </source>
</evidence>
<comment type="subcellular location">
    <subcellularLocation>
        <location evidence="6">Cytoplasm</location>
    </subcellularLocation>
</comment>
<dbReference type="Pfam" id="PF02590">
    <property type="entry name" value="SPOUT_MTase"/>
    <property type="match status" value="1"/>
</dbReference>
<dbReference type="EMBL" id="JASGBQ010000018">
    <property type="protein sequence ID" value="MDI9242792.1"/>
    <property type="molecule type" value="Genomic_DNA"/>
</dbReference>
<evidence type="ECO:0000256" key="6">
    <source>
        <dbReference type="HAMAP-Rule" id="MF_00658"/>
    </source>
</evidence>
<reference evidence="7 8" key="1">
    <citation type="submission" date="2023-05" db="EMBL/GenBank/DDBJ databases">
        <title>[ruminococcus] sp. nov., isolated from a pig farm feces dump.</title>
        <authorList>
            <person name="Chang Y.-H."/>
        </authorList>
    </citation>
    <scope>NUCLEOTIDE SEQUENCE [LARGE SCALE GENOMIC DNA]</scope>
    <source>
        <strain evidence="7 8">YH-rum2234</strain>
    </source>
</reference>
<keyword evidence="6" id="KW-0963">Cytoplasm</keyword>
<keyword evidence="3 6" id="KW-0808">Transferase</keyword>
<feature type="binding site" evidence="6">
    <location>
        <begin position="127"/>
        <end position="132"/>
    </location>
    <ligand>
        <name>S-adenosyl-L-methionine</name>
        <dbReference type="ChEBI" id="CHEBI:59789"/>
    </ligand>
</feature>
<proteinExistence type="inferred from homology"/>
<dbReference type="NCBIfam" id="NF000985">
    <property type="entry name" value="PRK00103.1-3"/>
    <property type="match status" value="1"/>
</dbReference>
<dbReference type="InterPro" id="IPR029026">
    <property type="entry name" value="tRNA_m1G_MTases_N"/>
</dbReference>
<keyword evidence="4 6" id="KW-0949">S-adenosyl-L-methionine</keyword>
<organism evidence="7 8">
    <name type="scientific">Fusibacillus kribbianus</name>
    <dbReference type="NCBI Taxonomy" id="3044208"/>
    <lineage>
        <taxon>Bacteria</taxon>
        <taxon>Bacillati</taxon>
        <taxon>Bacillota</taxon>
        <taxon>Clostridia</taxon>
        <taxon>Lachnospirales</taxon>
        <taxon>Lachnospiraceae</taxon>
        <taxon>Fusibacillus</taxon>
    </lineage>
</organism>
<dbReference type="SUPFAM" id="SSF75217">
    <property type="entry name" value="alpha/beta knot"/>
    <property type="match status" value="1"/>
</dbReference>
<dbReference type="HAMAP" id="MF_00658">
    <property type="entry name" value="23SrRNA_methyltr_H"/>
    <property type="match status" value="1"/>
</dbReference>
<dbReference type="EC" id="2.1.1.177" evidence="6"/>
<keyword evidence="2 6" id="KW-0489">Methyltransferase</keyword>
<comment type="catalytic activity">
    <reaction evidence="6">
        <text>pseudouridine(1915) in 23S rRNA + S-adenosyl-L-methionine = N(3)-methylpseudouridine(1915) in 23S rRNA + S-adenosyl-L-homocysteine + H(+)</text>
        <dbReference type="Rhea" id="RHEA:42752"/>
        <dbReference type="Rhea" id="RHEA-COMP:10221"/>
        <dbReference type="Rhea" id="RHEA-COMP:10222"/>
        <dbReference type="ChEBI" id="CHEBI:15378"/>
        <dbReference type="ChEBI" id="CHEBI:57856"/>
        <dbReference type="ChEBI" id="CHEBI:59789"/>
        <dbReference type="ChEBI" id="CHEBI:65314"/>
        <dbReference type="ChEBI" id="CHEBI:74486"/>
        <dbReference type="EC" id="2.1.1.177"/>
    </reaction>
</comment>
<dbReference type="PIRSF" id="PIRSF004505">
    <property type="entry name" value="MT_bac"/>
    <property type="match status" value="1"/>
</dbReference>